<keyword evidence="4 7" id="KW-1133">Transmembrane helix</keyword>
<dbReference type="Pfam" id="PF02687">
    <property type="entry name" value="FtsX"/>
    <property type="match status" value="2"/>
</dbReference>
<dbReference type="Proteomes" id="UP000502996">
    <property type="component" value="Chromosome"/>
</dbReference>
<evidence type="ECO:0000313" key="9">
    <source>
        <dbReference type="EMBL" id="QIG45664.1"/>
    </source>
</evidence>
<feature type="transmembrane region" description="Helical" evidence="7">
    <location>
        <begin position="208"/>
        <end position="232"/>
    </location>
</feature>
<comment type="similarity">
    <text evidence="6">Belongs to the ABC-4 integral membrane protein family.</text>
</comment>
<keyword evidence="2" id="KW-1003">Cell membrane</keyword>
<accession>A0A6G6WK98</accession>
<feature type="transmembrane region" description="Helical" evidence="7">
    <location>
        <begin position="126"/>
        <end position="149"/>
    </location>
</feature>
<name>A0A6G6WK98_9ACTN</name>
<dbReference type="KEGG" id="nano:G5V58_00445"/>
<gene>
    <name evidence="9" type="ORF">G5V58_00445</name>
</gene>
<feature type="transmembrane region" description="Helical" evidence="7">
    <location>
        <begin position="366"/>
        <end position="387"/>
    </location>
</feature>
<dbReference type="PANTHER" id="PTHR30572:SF4">
    <property type="entry name" value="ABC TRANSPORTER PERMEASE YTRF"/>
    <property type="match status" value="1"/>
</dbReference>
<evidence type="ECO:0000259" key="8">
    <source>
        <dbReference type="Pfam" id="PF02687"/>
    </source>
</evidence>
<comment type="subcellular location">
    <subcellularLocation>
        <location evidence="1">Cell membrane</location>
        <topology evidence="1">Multi-pass membrane protein</topology>
    </subcellularLocation>
</comment>
<evidence type="ECO:0000256" key="4">
    <source>
        <dbReference type="ARBA" id="ARBA00022989"/>
    </source>
</evidence>
<sequence>MCGGYASTILLGSDLLAVSADSGGGSGAASLLLGAVASVFIAIAVYVAAVVIANGVDTVVAGRLRQIALLRLLGADAASLRRAVVRGVVGVAALGAVVGTVLGALVGDLVREVLVARGSLPEGDYVWFPALAAPAAVVVVAAAAASAWVGSRGVLRAAPAQALAGAATPPAADRRVGRRRRWATGLLLSSGGLVLLGAAALGESRPEAAFLLAAFGAMVSGTGVLVGARLVVPTLVALASRLLGSDPPSRLAARNAVREPGRTTRSTMGLVIGVTLVTTFAAGFAALRDSVASWQLDADRVAQTDRILRDVSVIMICVVVVSSAIAAVGFVSTMSLSVIQRTREIGLLRALGFTARQVRVMITQESVALSATAIGFGLALGLLYGALGAQALVGFETDGFVWGVPGLALVCIAGAGVALVLAASWVPSSRAVAVAPVEALRTA</sequence>
<dbReference type="AlphaFoldDB" id="A0A6G6WK98"/>
<evidence type="ECO:0000256" key="3">
    <source>
        <dbReference type="ARBA" id="ARBA00022692"/>
    </source>
</evidence>
<reference evidence="9 10" key="1">
    <citation type="submission" date="2020-02" db="EMBL/GenBank/DDBJ databases">
        <title>Full genome sequence of Nocardioides sp. R-3366.</title>
        <authorList>
            <person name="Im W.-T."/>
        </authorList>
    </citation>
    <scope>NUCLEOTIDE SEQUENCE [LARGE SCALE GENOMIC DNA]</scope>
    <source>
        <strain evidence="9 10">R-3366</strain>
    </source>
</reference>
<dbReference type="InterPro" id="IPR003838">
    <property type="entry name" value="ABC3_permease_C"/>
</dbReference>
<feature type="domain" description="ABC3 transporter permease C-terminal" evidence="8">
    <location>
        <begin position="39"/>
        <end position="144"/>
    </location>
</feature>
<evidence type="ECO:0000256" key="2">
    <source>
        <dbReference type="ARBA" id="ARBA00022475"/>
    </source>
</evidence>
<evidence type="ECO:0000313" key="10">
    <source>
        <dbReference type="Proteomes" id="UP000502996"/>
    </source>
</evidence>
<evidence type="ECO:0000256" key="6">
    <source>
        <dbReference type="ARBA" id="ARBA00038076"/>
    </source>
</evidence>
<dbReference type="PANTHER" id="PTHR30572">
    <property type="entry name" value="MEMBRANE COMPONENT OF TRANSPORTER-RELATED"/>
    <property type="match status" value="1"/>
</dbReference>
<feature type="transmembrane region" description="Helical" evidence="7">
    <location>
        <begin position="182"/>
        <end position="202"/>
    </location>
</feature>
<keyword evidence="10" id="KW-1185">Reference proteome</keyword>
<evidence type="ECO:0000256" key="5">
    <source>
        <dbReference type="ARBA" id="ARBA00023136"/>
    </source>
</evidence>
<feature type="transmembrane region" description="Helical" evidence="7">
    <location>
        <begin position="31"/>
        <end position="62"/>
    </location>
</feature>
<dbReference type="EMBL" id="CP049257">
    <property type="protein sequence ID" value="QIG45664.1"/>
    <property type="molecule type" value="Genomic_DNA"/>
</dbReference>
<feature type="domain" description="ABC3 transporter permease C-terminal" evidence="8">
    <location>
        <begin position="317"/>
        <end position="432"/>
    </location>
</feature>
<dbReference type="InterPro" id="IPR050250">
    <property type="entry name" value="Macrolide_Exporter_MacB"/>
</dbReference>
<dbReference type="GO" id="GO:0022857">
    <property type="term" value="F:transmembrane transporter activity"/>
    <property type="evidence" value="ECO:0007669"/>
    <property type="project" value="TreeGrafter"/>
</dbReference>
<feature type="transmembrane region" description="Helical" evidence="7">
    <location>
        <begin position="313"/>
        <end position="339"/>
    </location>
</feature>
<organism evidence="9 10">
    <name type="scientific">Nocardioides anomalus</name>
    <dbReference type="NCBI Taxonomy" id="2712223"/>
    <lineage>
        <taxon>Bacteria</taxon>
        <taxon>Bacillati</taxon>
        <taxon>Actinomycetota</taxon>
        <taxon>Actinomycetes</taxon>
        <taxon>Propionibacteriales</taxon>
        <taxon>Nocardioidaceae</taxon>
        <taxon>Nocardioides</taxon>
    </lineage>
</organism>
<keyword evidence="5 7" id="KW-0472">Membrane</keyword>
<evidence type="ECO:0000256" key="7">
    <source>
        <dbReference type="SAM" id="Phobius"/>
    </source>
</evidence>
<feature type="transmembrane region" description="Helical" evidence="7">
    <location>
        <begin position="399"/>
        <end position="422"/>
    </location>
</feature>
<evidence type="ECO:0000256" key="1">
    <source>
        <dbReference type="ARBA" id="ARBA00004651"/>
    </source>
</evidence>
<protein>
    <submittedName>
        <fullName evidence="9">ABC transporter permease</fullName>
    </submittedName>
</protein>
<feature type="transmembrane region" description="Helical" evidence="7">
    <location>
        <begin position="83"/>
        <end position="106"/>
    </location>
</feature>
<feature type="transmembrane region" description="Helical" evidence="7">
    <location>
        <begin position="268"/>
        <end position="287"/>
    </location>
</feature>
<proteinExistence type="inferred from homology"/>
<keyword evidence="3 7" id="KW-0812">Transmembrane</keyword>
<dbReference type="GO" id="GO:0005886">
    <property type="term" value="C:plasma membrane"/>
    <property type="evidence" value="ECO:0007669"/>
    <property type="project" value="UniProtKB-SubCell"/>
</dbReference>